<dbReference type="InterPro" id="IPR000073">
    <property type="entry name" value="AB_hydrolase_1"/>
</dbReference>
<comment type="caution">
    <text evidence="2">The sequence shown here is derived from an EMBL/GenBank/DDBJ whole genome shotgun (WGS) entry which is preliminary data.</text>
</comment>
<evidence type="ECO:0000313" key="3">
    <source>
        <dbReference type="Proteomes" id="UP000215199"/>
    </source>
</evidence>
<dbReference type="PANTHER" id="PTHR43798:SF33">
    <property type="entry name" value="HYDROLASE, PUTATIVE (AFU_ORTHOLOGUE AFUA_2G14860)-RELATED"/>
    <property type="match status" value="1"/>
</dbReference>
<proteinExistence type="predicted"/>
<dbReference type="OrthoDB" id="4944883at2"/>
<accession>A0A229SQP5</accession>
<organism evidence="2 3">
    <name type="scientific">Amycolatopsis vastitatis</name>
    <dbReference type="NCBI Taxonomy" id="1905142"/>
    <lineage>
        <taxon>Bacteria</taxon>
        <taxon>Bacillati</taxon>
        <taxon>Actinomycetota</taxon>
        <taxon>Actinomycetes</taxon>
        <taxon>Pseudonocardiales</taxon>
        <taxon>Pseudonocardiaceae</taxon>
        <taxon>Amycolatopsis</taxon>
    </lineage>
</organism>
<keyword evidence="3" id="KW-1185">Reference proteome</keyword>
<dbReference type="RefSeq" id="WP_093952693.1">
    <property type="nucleotide sequence ID" value="NZ_NMUL01000049.1"/>
</dbReference>
<dbReference type="GO" id="GO:0016020">
    <property type="term" value="C:membrane"/>
    <property type="evidence" value="ECO:0007669"/>
    <property type="project" value="TreeGrafter"/>
</dbReference>
<dbReference type="Pfam" id="PF00561">
    <property type="entry name" value="Abhydrolase_1"/>
    <property type="match status" value="1"/>
</dbReference>
<reference evidence="3" key="1">
    <citation type="submission" date="2017-07" db="EMBL/GenBank/DDBJ databases">
        <title>Comparative genome mining reveals phylogenetic distribution patterns of secondary metabolites in Amycolatopsis.</title>
        <authorList>
            <person name="Adamek M."/>
            <person name="Alanjary M."/>
            <person name="Sales-Ortells H."/>
            <person name="Goodfellow M."/>
            <person name="Bull A.T."/>
            <person name="Kalinowski J."/>
            <person name="Ziemert N."/>
        </authorList>
    </citation>
    <scope>NUCLEOTIDE SEQUENCE [LARGE SCALE GENOMIC DNA]</scope>
    <source>
        <strain evidence="3">H5</strain>
    </source>
</reference>
<sequence>MLSATKRSVDVAGTPVGYYVEGEGPGPALVLVHGGTGHPETSFAGLLEHFTRHRTAIVPGYSGSSLTPLPDGEVDIDMLADQVVGVVESAATGPVDIYGISTGAVVVAAAAGRRPELFRRLVLMGGFVHYRHPWQRLLVRTWLRLAEVDANAFAEYTLLHVLSDAHVDSMSAGDRLRLRAGLMPSEGMVALCELVSRVDISEHVRKITSPTLVIGMKRDQLVPVRYAREFHAAIPGSEYVEIDSGHAAAIEKPTELLKIIEEFLA</sequence>
<name>A0A229SQP5_9PSEU</name>
<dbReference type="PANTHER" id="PTHR43798">
    <property type="entry name" value="MONOACYLGLYCEROL LIPASE"/>
    <property type="match status" value="1"/>
</dbReference>
<gene>
    <name evidence="2" type="ORF">CF165_39420</name>
</gene>
<evidence type="ECO:0000259" key="1">
    <source>
        <dbReference type="Pfam" id="PF00561"/>
    </source>
</evidence>
<feature type="domain" description="AB hydrolase-1" evidence="1">
    <location>
        <begin position="27"/>
        <end position="253"/>
    </location>
</feature>
<dbReference type="Gene3D" id="3.40.50.1820">
    <property type="entry name" value="alpha/beta hydrolase"/>
    <property type="match status" value="1"/>
</dbReference>
<dbReference type="InterPro" id="IPR029058">
    <property type="entry name" value="AB_hydrolase_fold"/>
</dbReference>
<dbReference type="GO" id="GO:0016787">
    <property type="term" value="F:hydrolase activity"/>
    <property type="evidence" value="ECO:0007669"/>
    <property type="project" value="UniProtKB-KW"/>
</dbReference>
<dbReference type="AlphaFoldDB" id="A0A229SQP5"/>
<dbReference type="InterPro" id="IPR050266">
    <property type="entry name" value="AB_hydrolase_sf"/>
</dbReference>
<keyword evidence="2" id="KW-0378">Hydrolase</keyword>
<protein>
    <submittedName>
        <fullName evidence="2">Alpha/beta hydrolase</fullName>
    </submittedName>
</protein>
<dbReference type="Proteomes" id="UP000215199">
    <property type="component" value="Unassembled WGS sequence"/>
</dbReference>
<dbReference type="EMBL" id="NMUL01000049">
    <property type="protein sequence ID" value="OXM61133.1"/>
    <property type="molecule type" value="Genomic_DNA"/>
</dbReference>
<dbReference type="SUPFAM" id="SSF53474">
    <property type="entry name" value="alpha/beta-Hydrolases"/>
    <property type="match status" value="1"/>
</dbReference>
<evidence type="ECO:0000313" key="2">
    <source>
        <dbReference type="EMBL" id="OXM61133.1"/>
    </source>
</evidence>